<evidence type="ECO:0000259" key="4">
    <source>
        <dbReference type="PROSITE" id="PS51898"/>
    </source>
</evidence>
<dbReference type="Gene3D" id="1.10.150.130">
    <property type="match status" value="1"/>
</dbReference>
<organism evidence="5 6">
    <name type="scientific">Cryobacterium glucosi</name>
    <dbReference type="NCBI Taxonomy" id="1259175"/>
    <lineage>
        <taxon>Bacteria</taxon>
        <taxon>Bacillati</taxon>
        <taxon>Actinomycetota</taxon>
        <taxon>Actinomycetes</taxon>
        <taxon>Micrococcales</taxon>
        <taxon>Microbacteriaceae</taxon>
        <taxon>Cryobacterium</taxon>
    </lineage>
</organism>
<dbReference type="InterPro" id="IPR028259">
    <property type="entry name" value="AP2-like_int_N"/>
</dbReference>
<dbReference type="InterPro" id="IPR013762">
    <property type="entry name" value="Integrase-like_cat_sf"/>
</dbReference>
<dbReference type="Pfam" id="PF00589">
    <property type="entry name" value="Phage_integrase"/>
    <property type="match status" value="1"/>
</dbReference>
<dbReference type="PANTHER" id="PTHR30349:SF64">
    <property type="entry name" value="PROPHAGE INTEGRASE INTD-RELATED"/>
    <property type="match status" value="1"/>
</dbReference>
<name>A0ABY2IQQ0_9MICO</name>
<feature type="domain" description="Tyr recombinase" evidence="4">
    <location>
        <begin position="189"/>
        <end position="388"/>
    </location>
</feature>
<dbReference type="Pfam" id="PF14657">
    <property type="entry name" value="Arm-DNA-bind_4"/>
    <property type="match status" value="1"/>
</dbReference>
<keyword evidence="3" id="KW-0233">DNA recombination</keyword>
<evidence type="ECO:0000256" key="3">
    <source>
        <dbReference type="ARBA" id="ARBA00023172"/>
    </source>
</evidence>
<dbReference type="SUPFAM" id="SSF56349">
    <property type="entry name" value="DNA breaking-rejoining enzymes"/>
    <property type="match status" value="1"/>
</dbReference>
<comment type="similarity">
    <text evidence="1">Belongs to the 'phage' integrase family.</text>
</comment>
<comment type="caution">
    <text evidence="5">The sequence shown here is derived from an EMBL/GenBank/DDBJ whole genome shotgun (WGS) entry which is preliminary data.</text>
</comment>
<dbReference type="InterPro" id="IPR010998">
    <property type="entry name" value="Integrase_recombinase_N"/>
</dbReference>
<evidence type="ECO:0000313" key="6">
    <source>
        <dbReference type="Proteomes" id="UP000297604"/>
    </source>
</evidence>
<evidence type="ECO:0000256" key="2">
    <source>
        <dbReference type="ARBA" id="ARBA00023125"/>
    </source>
</evidence>
<protein>
    <submittedName>
        <fullName evidence="5">Site-specific integrase</fullName>
    </submittedName>
</protein>
<reference evidence="5 6" key="1">
    <citation type="submission" date="2019-03" db="EMBL/GenBank/DDBJ databases">
        <title>Genomics of glacier-inhabiting Cryobacterium strains.</title>
        <authorList>
            <person name="Liu Q."/>
            <person name="Xin Y.-H."/>
        </authorList>
    </citation>
    <scope>NUCLEOTIDE SEQUENCE [LARGE SCALE GENOMIC DNA]</scope>
    <source>
        <strain evidence="5 6">MDB1-5</strain>
    </source>
</reference>
<dbReference type="InterPro" id="IPR050090">
    <property type="entry name" value="Tyrosine_recombinase_XerCD"/>
</dbReference>
<evidence type="ECO:0000313" key="5">
    <source>
        <dbReference type="EMBL" id="TFC22661.1"/>
    </source>
</evidence>
<dbReference type="PANTHER" id="PTHR30349">
    <property type="entry name" value="PHAGE INTEGRASE-RELATED"/>
    <property type="match status" value="1"/>
</dbReference>
<dbReference type="Proteomes" id="UP000297604">
    <property type="component" value="Unassembled WGS sequence"/>
</dbReference>
<evidence type="ECO:0000256" key="1">
    <source>
        <dbReference type="ARBA" id="ARBA00008857"/>
    </source>
</evidence>
<dbReference type="PROSITE" id="PS51898">
    <property type="entry name" value="TYR_RECOMBINASE"/>
    <property type="match status" value="1"/>
</dbReference>
<proteinExistence type="inferred from homology"/>
<dbReference type="CDD" id="cd01189">
    <property type="entry name" value="INT_ICEBs1_C_like"/>
    <property type="match status" value="1"/>
</dbReference>
<gene>
    <name evidence="5" type="ORF">E3O46_04285</name>
</gene>
<dbReference type="InterPro" id="IPR011010">
    <property type="entry name" value="DNA_brk_join_enz"/>
</dbReference>
<dbReference type="Gene3D" id="1.10.443.10">
    <property type="entry name" value="Intergrase catalytic core"/>
    <property type="match status" value="1"/>
</dbReference>
<accession>A0ABY2IQQ0</accession>
<keyword evidence="2" id="KW-0238">DNA-binding</keyword>
<sequence length="408" mass="43494">MYGAPPKGGTFVGTSATGSAHRLSRMASFAKYSTQAGDRWMVRYRKPTGKSTEKRGFKTKRDATTWAAATLIDKNSGNFISESARRKKVGELITEHLARTAAVKPSTAANRGFHASKWTMPKWQGWAVGDIGNADVQAWVQDMSDGGAGSATIEKAVGILRGALSIAVTARLVPANAARQLALPRARKRKNIYLTHGDVFELAAAVRPESRSLVLFLAYTGLRFGEAAALTIGDLDLPRRRVNVRASVTEVLGVMEGGPTKSNRDRSVPMPGFIAELVSSQAAGRLKSELVFAGRSGGPIRLNNWRPRTFNVAVATVNAARVDAANGMPVEPFPKVTPHDLRHAAASLAIHAGANVKSVQRMLGHASAAMTLDIYADLFEDDLDGVADALGKAAEGWVASVSPASKRL</sequence>
<dbReference type="InterPro" id="IPR002104">
    <property type="entry name" value="Integrase_catalytic"/>
</dbReference>
<keyword evidence="6" id="KW-1185">Reference proteome</keyword>
<dbReference type="EMBL" id="SOFS01000012">
    <property type="protein sequence ID" value="TFC22661.1"/>
    <property type="molecule type" value="Genomic_DNA"/>
</dbReference>